<evidence type="ECO:0000313" key="21">
    <source>
        <dbReference type="Proteomes" id="UP000825890"/>
    </source>
</evidence>
<keyword evidence="13 15" id="KW-0503">Monooxygenase</keyword>
<dbReference type="Gene3D" id="2.40.30.10">
    <property type="entry name" value="Translation factors"/>
    <property type="match status" value="1"/>
</dbReference>
<evidence type="ECO:0000259" key="19">
    <source>
        <dbReference type="PROSITE" id="PS51384"/>
    </source>
</evidence>
<dbReference type="SUPFAM" id="SSF63380">
    <property type="entry name" value="Riboflavin synthase domain-like"/>
    <property type="match status" value="1"/>
</dbReference>
<dbReference type="AlphaFoldDB" id="A0A9P3CEQ9"/>
<keyword evidence="3 15" id="KW-0813">Transport</keyword>
<evidence type="ECO:0000256" key="1">
    <source>
        <dbReference type="ARBA" id="ARBA00001971"/>
    </source>
</evidence>
<keyword evidence="21" id="KW-1185">Reference proteome</keyword>
<dbReference type="GO" id="GO:0003958">
    <property type="term" value="F:NADPH-hemoprotein reductase activity"/>
    <property type="evidence" value="ECO:0007669"/>
    <property type="project" value="UniProtKB-UniRule"/>
</dbReference>
<comment type="catalytic activity">
    <reaction evidence="14 15">
        <text>2 oxidized [cytochrome P450] + NADPH = 2 reduced [cytochrome P450] + NADP(+) + H(+)</text>
        <dbReference type="Rhea" id="RHEA:24040"/>
        <dbReference type="Rhea" id="RHEA-COMP:14627"/>
        <dbReference type="Rhea" id="RHEA-COMP:14628"/>
        <dbReference type="ChEBI" id="CHEBI:15378"/>
        <dbReference type="ChEBI" id="CHEBI:55376"/>
        <dbReference type="ChEBI" id="CHEBI:57783"/>
        <dbReference type="ChEBI" id="CHEBI:58349"/>
        <dbReference type="ChEBI" id="CHEBI:60344"/>
        <dbReference type="EC" id="1.6.2.4"/>
    </reaction>
</comment>
<reference evidence="20 21" key="1">
    <citation type="submission" date="2021-01" db="EMBL/GenBank/DDBJ databases">
        <title>Cercospora kikuchii MAFF 305040 whole genome shotgun sequence.</title>
        <authorList>
            <person name="Kashiwa T."/>
            <person name="Suzuki T."/>
        </authorList>
    </citation>
    <scope>NUCLEOTIDE SEQUENCE [LARGE SCALE GENOMIC DNA]</scope>
    <source>
        <strain evidence="20 21">MAFF 305040</strain>
    </source>
</reference>
<sequence>MSCPATARQQSEDGCPAQKVHRDSSSRRKPSNSQQLQEIPQPPPHLFGLLGNIPDVDFTYIFKDINRFQQIYGPIIKLKFFQEVVFVGSQELVNEVCDLKRFNKLIGRVLQEARALAGDGLFTAQNEEPNWGKAHRMLIPTFGPFGIQKMWGGMQDIASQMILKWDRLGPDHEIDCADDLTRLAFDTIGLCAFSYRFNQFYSEEVHPFATQMSDVLAESGKKAGRPQLIQALYRRSERKRVADVQAMHALCDEIVADRKKHPQPDNKDLLNVMLNSKDRETGEGLSDENIRYQLTTFLVAGHETTSATLAFTYYNLLKHPDVLLKAQKIVDEVVGDEVLTLEHVPKLEYIDACIKETLRLSSPIGGFTVSSKTDQIIGGKYLIPANTPVTVNNSALHRDPAVWGDDAEEYRPERWLNGAYAKLPPNCWKPFGNGMRACIGRAFAEQEMIMNVAMVLQRFQLEMADPSYELQVKSTLTIKPANFRMKVKRRQGKSVYVGIPGGVQKSDKKSARSKVDEPVQAKSGKPLSIYFGGNSGTCEALAQGLETAAKDRGFETSLSSLDSATEDIPTDRPAVFITSSYEGLPPDNAKKFVTWLEGLKQDSRPLANVKYAVFGVGNSDWATTFHRIPKLVDDAIAKAGGTRIADLGTCNVKTDLIGPWDEWMHKLMITLTAGDGDSGERHEPVLKATLQRRPSTSDGETPKYGTIMVNKELAGTEMGPAKRHVEVQLPEDTPYTAGDYLVVQPRNPLASVQRITRLFNLHENDLISFSGTSKKFLPQEPTSVRGFLSTAVELATPITKRQLEIVSQHAPADKKDVLSRMTDNYDTILEKRYSVIDVLEEAGVIVPFEQYVDMLQVLAPRQYSISSSPLVSPDAVSLTIDVHESPALSGQGEFRGVASTYLASRRLGDRITCFVRPTQIGFRLPQPKTPLIMFAAGTGIAPMRAFLQERSAIAQAQGADVLGPAVLCFGCRHRDKDYIYRDELEQWEKQGIVKILTAFSKMNDGEHRRYVPDLIAEHKEELAQMFRDVGKVFLCGSAARLGKSVSEACMKLYAEARGVSMEDAEKWLQSVKTDRYVSDVY</sequence>
<evidence type="ECO:0000256" key="3">
    <source>
        <dbReference type="ARBA" id="ARBA00022448"/>
    </source>
</evidence>
<evidence type="ECO:0000256" key="5">
    <source>
        <dbReference type="ARBA" id="ARBA00022630"/>
    </source>
</evidence>
<comment type="cofactor">
    <cofactor evidence="1 15 16">
        <name>heme</name>
        <dbReference type="ChEBI" id="CHEBI:30413"/>
    </cofactor>
</comment>
<dbReference type="OrthoDB" id="1470350at2759"/>
<dbReference type="CDD" id="cd11068">
    <property type="entry name" value="CYP120A1"/>
    <property type="match status" value="1"/>
</dbReference>
<dbReference type="Pfam" id="PF00667">
    <property type="entry name" value="FAD_binding_1"/>
    <property type="match status" value="1"/>
</dbReference>
<dbReference type="EMBL" id="BOLY01000003">
    <property type="protein sequence ID" value="GIZ42939.1"/>
    <property type="molecule type" value="Genomic_DNA"/>
</dbReference>
<dbReference type="EC" id="1.6.2.4" evidence="15"/>
<dbReference type="InterPro" id="IPR003097">
    <property type="entry name" value="CysJ-like_FAD-binding"/>
</dbReference>
<dbReference type="Gene3D" id="1.20.990.10">
    <property type="entry name" value="NADPH-cytochrome p450 Reductase, Chain A, domain 3"/>
    <property type="match status" value="1"/>
</dbReference>
<keyword evidence="5 15" id="KW-0285">Flavoprotein</keyword>
<dbReference type="InterPro" id="IPR036396">
    <property type="entry name" value="Cyt_P450_sf"/>
</dbReference>
<evidence type="ECO:0000256" key="14">
    <source>
        <dbReference type="ARBA" id="ARBA00049342"/>
    </source>
</evidence>
<dbReference type="Gene3D" id="1.10.630.10">
    <property type="entry name" value="Cytochrome P450"/>
    <property type="match status" value="1"/>
</dbReference>
<dbReference type="PRINTS" id="PR00369">
    <property type="entry name" value="FLAVODOXIN"/>
</dbReference>
<dbReference type="InterPro" id="IPR023173">
    <property type="entry name" value="NADPH_Cyt_P450_Rdtase_alpha"/>
</dbReference>
<name>A0A9P3CEQ9_9PEZI</name>
<dbReference type="GO" id="GO:0005506">
    <property type="term" value="F:iron ion binding"/>
    <property type="evidence" value="ECO:0007669"/>
    <property type="project" value="UniProtKB-UniRule"/>
</dbReference>
<dbReference type="InterPro" id="IPR017972">
    <property type="entry name" value="Cyt_P450_CS"/>
</dbReference>
<dbReference type="Gene3D" id="3.40.50.80">
    <property type="entry name" value="Nucleotide-binding domain of ferredoxin-NADP reductase (FNR) module"/>
    <property type="match status" value="1"/>
</dbReference>
<dbReference type="PROSITE" id="PS50902">
    <property type="entry name" value="FLAVODOXIN_LIKE"/>
    <property type="match status" value="1"/>
</dbReference>
<dbReference type="InterPro" id="IPR017927">
    <property type="entry name" value="FAD-bd_FR_type"/>
</dbReference>
<feature type="region of interest" description="Disordered" evidence="17">
    <location>
        <begin position="1"/>
        <end position="43"/>
    </location>
</feature>
<evidence type="ECO:0000256" key="12">
    <source>
        <dbReference type="ARBA" id="ARBA00023004"/>
    </source>
</evidence>
<evidence type="ECO:0000313" key="20">
    <source>
        <dbReference type="EMBL" id="GIZ42939.1"/>
    </source>
</evidence>
<accession>A0A9P3CEQ9</accession>
<dbReference type="GO" id="GO:0010181">
    <property type="term" value="F:FMN binding"/>
    <property type="evidence" value="ECO:0007669"/>
    <property type="project" value="UniProtKB-UniRule"/>
</dbReference>
<evidence type="ECO:0000256" key="13">
    <source>
        <dbReference type="ARBA" id="ARBA00023033"/>
    </source>
</evidence>
<gene>
    <name evidence="20" type="ORF">CKM354_000618600</name>
</gene>
<keyword evidence="4 15" id="KW-0349">Heme</keyword>
<evidence type="ECO:0000256" key="4">
    <source>
        <dbReference type="ARBA" id="ARBA00022617"/>
    </source>
</evidence>
<dbReference type="FunFam" id="1.10.630.10:FF:000040">
    <property type="entry name" value="Bifunctional cytochrome P450/NADPH--P450 reductase"/>
    <property type="match status" value="1"/>
</dbReference>
<dbReference type="InterPro" id="IPR001128">
    <property type="entry name" value="Cyt_P450"/>
</dbReference>
<feature type="binding site" description="axial binding residue" evidence="16">
    <location>
        <position position="438"/>
    </location>
    <ligand>
        <name>heme</name>
        <dbReference type="ChEBI" id="CHEBI:30413"/>
    </ligand>
    <ligandPart>
        <name>Fe</name>
        <dbReference type="ChEBI" id="CHEBI:18248"/>
    </ligandPart>
</feature>
<dbReference type="CDD" id="cd06206">
    <property type="entry name" value="bifunctional_CYPOR"/>
    <property type="match status" value="1"/>
</dbReference>
<dbReference type="InterPro" id="IPR001433">
    <property type="entry name" value="OxRdtase_FAD/NAD-bd"/>
</dbReference>
<dbReference type="PRINTS" id="PR00371">
    <property type="entry name" value="FPNCR"/>
</dbReference>
<dbReference type="Proteomes" id="UP000825890">
    <property type="component" value="Unassembled WGS sequence"/>
</dbReference>
<dbReference type="Gene3D" id="3.40.50.360">
    <property type="match status" value="1"/>
</dbReference>
<dbReference type="Pfam" id="PF00175">
    <property type="entry name" value="NAD_binding_1"/>
    <property type="match status" value="1"/>
</dbReference>
<dbReference type="GO" id="GO:0005829">
    <property type="term" value="C:cytosol"/>
    <property type="evidence" value="ECO:0007669"/>
    <property type="project" value="TreeGrafter"/>
</dbReference>
<feature type="domain" description="Flavodoxin-like" evidence="18">
    <location>
        <begin position="527"/>
        <end position="668"/>
    </location>
</feature>
<organism evidence="20 21">
    <name type="scientific">Cercospora kikuchii</name>
    <dbReference type="NCBI Taxonomy" id="84275"/>
    <lineage>
        <taxon>Eukaryota</taxon>
        <taxon>Fungi</taxon>
        <taxon>Dikarya</taxon>
        <taxon>Ascomycota</taxon>
        <taxon>Pezizomycotina</taxon>
        <taxon>Dothideomycetes</taxon>
        <taxon>Dothideomycetidae</taxon>
        <taxon>Mycosphaerellales</taxon>
        <taxon>Mycosphaerellaceae</taxon>
        <taxon>Cercospora</taxon>
    </lineage>
</organism>
<dbReference type="InterPro" id="IPR008254">
    <property type="entry name" value="Flavodoxin/NO_synth"/>
</dbReference>
<dbReference type="PIRSF" id="PIRSF000209">
    <property type="entry name" value="Bifunctional_P450_P450R"/>
    <property type="match status" value="1"/>
</dbReference>
<comment type="similarity">
    <text evidence="2 15">In the N-terminal section; belongs to the cytochrome P450 family.</text>
</comment>
<dbReference type="GO" id="GO:0050660">
    <property type="term" value="F:flavin adenine dinucleotide binding"/>
    <property type="evidence" value="ECO:0007669"/>
    <property type="project" value="TreeGrafter"/>
</dbReference>
<dbReference type="RefSeq" id="XP_044657426.1">
    <property type="nucleotide sequence ID" value="XM_044801491.1"/>
</dbReference>
<dbReference type="Pfam" id="PF00067">
    <property type="entry name" value="p450"/>
    <property type="match status" value="1"/>
</dbReference>
<evidence type="ECO:0000256" key="15">
    <source>
        <dbReference type="PIRNR" id="PIRNR000209"/>
    </source>
</evidence>
<dbReference type="InterPro" id="IPR023206">
    <property type="entry name" value="Bifunctional_P450_P450_red"/>
</dbReference>
<dbReference type="Pfam" id="PF00258">
    <property type="entry name" value="Flavodoxin_1"/>
    <property type="match status" value="1"/>
</dbReference>
<keyword evidence="7 15" id="KW-0479">Metal-binding</keyword>
<dbReference type="InterPro" id="IPR001094">
    <property type="entry name" value="Flavdoxin-like"/>
</dbReference>
<dbReference type="PANTHER" id="PTHR19384:SF127">
    <property type="entry name" value="BIFUNCTIONAL CYTOCHROME P450_NADPH--P450 REDUCTASE"/>
    <property type="match status" value="1"/>
</dbReference>
<comment type="caution">
    <text evidence="20">The sequence shown here is derived from an EMBL/GenBank/DDBJ whole genome shotgun (WGS) entry which is preliminary data.</text>
</comment>
<evidence type="ECO:0000256" key="7">
    <source>
        <dbReference type="ARBA" id="ARBA00022723"/>
    </source>
</evidence>
<dbReference type="EC" id="1.14.14.1" evidence="15"/>
<dbReference type="PROSITE" id="PS51384">
    <property type="entry name" value="FAD_FR"/>
    <property type="match status" value="1"/>
</dbReference>
<keyword evidence="10 15" id="KW-0249">Electron transport</keyword>
<comment type="catalytic activity">
    <reaction evidence="15">
        <text>an organic molecule + reduced [NADPH--hemoprotein reductase] + O2 = an alcohol + oxidized [NADPH--hemoprotein reductase] + H2O + H(+)</text>
        <dbReference type="Rhea" id="RHEA:17149"/>
        <dbReference type="Rhea" id="RHEA-COMP:11964"/>
        <dbReference type="Rhea" id="RHEA-COMP:11965"/>
        <dbReference type="ChEBI" id="CHEBI:15377"/>
        <dbReference type="ChEBI" id="CHEBI:15378"/>
        <dbReference type="ChEBI" id="CHEBI:15379"/>
        <dbReference type="ChEBI" id="CHEBI:30879"/>
        <dbReference type="ChEBI" id="CHEBI:57618"/>
        <dbReference type="ChEBI" id="CHEBI:58210"/>
        <dbReference type="ChEBI" id="CHEBI:142491"/>
        <dbReference type="EC" id="1.14.14.1"/>
    </reaction>
</comment>
<dbReference type="PROSITE" id="PS00086">
    <property type="entry name" value="CYTOCHROME_P450"/>
    <property type="match status" value="1"/>
</dbReference>
<evidence type="ECO:0000256" key="2">
    <source>
        <dbReference type="ARBA" id="ARBA00010018"/>
    </source>
</evidence>
<dbReference type="InterPro" id="IPR039261">
    <property type="entry name" value="FNR_nucleotide-bd"/>
</dbReference>
<dbReference type="SUPFAM" id="SSF52218">
    <property type="entry name" value="Flavoproteins"/>
    <property type="match status" value="1"/>
</dbReference>
<keyword evidence="12 15" id="KW-0408">Iron</keyword>
<evidence type="ECO:0000256" key="10">
    <source>
        <dbReference type="ARBA" id="ARBA00022982"/>
    </source>
</evidence>
<evidence type="ECO:0000256" key="17">
    <source>
        <dbReference type="SAM" id="MobiDB-lite"/>
    </source>
</evidence>
<dbReference type="InterPro" id="IPR029039">
    <property type="entry name" value="Flavoprotein-like_sf"/>
</dbReference>
<dbReference type="PANTHER" id="PTHR19384">
    <property type="entry name" value="NITRIC OXIDE SYNTHASE-RELATED"/>
    <property type="match status" value="1"/>
</dbReference>
<feature type="domain" description="FAD-binding FR-type" evidence="19">
    <location>
        <begin position="700"/>
        <end position="925"/>
    </location>
</feature>
<evidence type="ECO:0000256" key="9">
    <source>
        <dbReference type="ARBA" id="ARBA00022857"/>
    </source>
</evidence>
<dbReference type="SUPFAM" id="SSF52343">
    <property type="entry name" value="Ferredoxin reductase-like, C-terminal NADP-linked domain"/>
    <property type="match status" value="1"/>
</dbReference>
<dbReference type="GO" id="GO:0070330">
    <property type="term" value="F:aromatase activity"/>
    <property type="evidence" value="ECO:0007669"/>
    <property type="project" value="UniProtKB-UniRule"/>
</dbReference>
<evidence type="ECO:0000256" key="16">
    <source>
        <dbReference type="PIRSR" id="PIRSR000209-1"/>
    </source>
</evidence>
<dbReference type="InterPro" id="IPR001709">
    <property type="entry name" value="Flavoprot_Pyr_Nucl_cyt_Rdtase"/>
</dbReference>
<comment type="cofactor">
    <cofactor evidence="15">
        <name>FAD</name>
        <dbReference type="ChEBI" id="CHEBI:57692"/>
    </cofactor>
    <cofactor evidence="15">
        <name>FMN</name>
        <dbReference type="ChEBI" id="CHEBI:58210"/>
    </cofactor>
</comment>
<keyword evidence="8 15" id="KW-0274">FAD</keyword>
<dbReference type="InterPro" id="IPR017938">
    <property type="entry name" value="Riboflavin_synthase-like_b-brl"/>
</dbReference>
<keyword evidence="11 15" id="KW-0560">Oxidoreductase</keyword>
<evidence type="ECO:0000256" key="11">
    <source>
        <dbReference type="ARBA" id="ARBA00023002"/>
    </source>
</evidence>
<proteinExistence type="inferred from homology"/>
<dbReference type="GeneID" id="68291761"/>
<evidence type="ECO:0000259" key="18">
    <source>
        <dbReference type="PROSITE" id="PS50902"/>
    </source>
</evidence>
<dbReference type="SUPFAM" id="SSF48264">
    <property type="entry name" value="Cytochrome P450"/>
    <property type="match status" value="1"/>
</dbReference>
<keyword evidence="6 15" id="KW-0288">FMN</keyword>
<keyword evidence="9 15" id="KW-0521">NADP</keyword>
<evidence type="ECO:0000256" key="6">
    <source>
        <dbReference type="ARBA" id="ARBA00022643"/>
    </source>
</evidence>
<dbReference type="GO" id="GO:0020037">
    <property type="term" value="F:heme binding"/>
    <property type="evidence" value="ECO:0007669"/>
    <property type="project" value="UniProtKB-UniRule"/>
</dbReference>
<protein>
    <recommendedName>
        <fullName evidence="15">Bifunctional cytochrome P450/NADPH--P450 reductase</fullName>
    </recommendedName>
    <domain>
        <recommendedName>
            <fullName evidence="15">Cytochrome P450</fullName>
            <ecNumber evidence="15">1.14.14.1</ecNumber>
        </recommendedName>
    </domain>
    <domain>
        <recommendedName>
            <fullName evidence="15">NADPH--cytochrome P450 reductase</fullName>
            <ecNumber evidence="15">1.6.2.4</ecNumber>
        </recommendedName>
    </domain>
</protein>
<evidence type="ECO:0000256" key="8">
    <source>
        <dbReference type="ARBA" id="ARBA00022827"/>
    </source>
</evidence>